<dbReference type="Proteomes" id="UP001501588">
    <property type="component" value="Unassembled WGS sequence"/>
</dbReference>
<keyword evidence="3" id="KW-1185">Reference proteome</keyword>
<dbReference type="EMBL" id="BAAAFZ010000055">
    <property type="protein sequence ID" value="GAA0593489.1"/>
    <property type="molecule type" value="Genomic_DNA"/>
</dbReference>
<protein>
    <submittedName>
        <fullName evidence="2">Uncharacterized protein</fullName>
    </submittedName>
</protein>
<name>A0ABP3QM25_9PROT</name>
<organism evidence="2 3">
    <name type="scientific">Craurococcus roseus</name>
    <dbReference type="NCBI Taxonomy" id="77585"/>
    <lineage>
        <taxon>Bacteria</taxon>
        <taxon>Pseudomonadati</taxon>
        <taxon>Pseudomonadota</taxon>
        <taxon>Alphaproteobacteria</taxon>
        <taxon>Acetobacterales</taxon>
        <taxon>Acetobacteraceae</taxon>
        <taxon>Craurococcus</taxon>
    </lineage>
</organism>
<proteinExistence type="predicted"/>
<dbReference type="RefSeq" id="WP_343896650.1">
    <property type="nucleotide sequence ID" value="NZ_BAAAFZ010000055.1"/>
</dbReference>
<reference evidence="3" key="1">
    <citation type="journal article" date="2019" name="Int. J. Syst. Evol. Microbiol.">
        <title>The Global Catalogue of Microorganisms (GCM) 10K type strain sequencing project: providing services to taxonomists for standard genome sequencing and annotation.</title>
        <authorList>
            <consortium name="The Broad Institute Genomics Platform"/>
            <consortium name="The Broad Institute Genome Sequencing Center for Infectious Disease"/>
            <person name="Wu L."/>
            <person name="Ma J."/>
        </authorList>
    </citation>
    <scope>NUCLEOTIDE SEQUENCE [LARGE SCALE GENOMIC DNA]</scope>
    <source>
        <strain evidence="3">JCM 9933</strain>
    </source>
</reference>
<evidence type="ECO:0000313" key="3">
    <source>
        <dbReference type="Proteomes" id="UP001501588"/>
    </source>
</evidence>
<evidence type="ECO:0000313" key="2">
    <source>
        <dbReference type="EMBL" id="GAA0593489.1"/>
    </source>
</evidence>
<gene>
    <name evidence="2" type="ORF">GCM10009416_34820</name>
</gene>
<comment type="caution">
    <text evidence="2">The sequence shown here is derived from an EMBL/GenBank/DDBJ whole genome shotgun (WGS) entry which is preliminary data.</text>
</comment>
<sequence length="44" mass="4506">MDDAPLFPAAAHSTFDGAETGRGEAVGGQVTAAPRQPEDRIGTH</sequence>
<accession>A0ABP3QM25</accession>
<feature type="region of interest" description="Disordered" evidence="1">
    <location>
        <begin position="1"/>
        <end position="44"/>
    </location>
</feature>
<evidence type="ECO:0000256" key="1">
    <source>
        <dbReference type="SAM" id="MobiDB-lite"/>
    </source>
</evidence>